<proteinExistence type="predicted"/>
<sequence>MSSNDNCCNDLGLTLGMLTLRIWLAIRAIQTGVEKFAGTSTGSKDVMIDGAPNAYGLTEGTTAKAYALSNYHGVPATLKDKFADEPLIPGWGLGLYDTLLGPALLILGFTLLLGVATRFSLFLMGLMYTSLTFGLILIKQDAGVAWLGIHIIMIVGALVLAKHNRFAILKKW</sequence>
<accession>D5ER92</accession>
<keyword evidence="1" id="KW-0472">Membrane</keyword>
<dbReference type="RefSeq" id="WP_013044654.1">
    <property type="nucleotide sequence ID" value="NC_014008.1"/>
</dbReference>
<evidence type="ECO:0000313" key="2">
    <source>
        <dbReference type="EMBL" id="ADE55936.1"/>
    </source>
</evidence>
<feature type="transmembrane region" description="Helical" evidence="1">
    <location>
        <begin position="121"/>
        <end position="138"/>
    </location>
</feature>
<evidence type="ECO:0000313" key="3">
    <source>
        <dbReference type="Proteomes" id="UP000000925"/>
    </source>
</evidence>
<dbReference type="eggNOG" id="ENOG50340E3">
    <property type="taxonomic scope" value="Bacteria"/>
</dbReference>
<reference evidence="2 3" key="1">
    <citation type="journal article" date="2010" name="Stand. Genomic Sci.">
        <title>Complete genome sequence of Coraliomargarita akajimensis type strain (04OKA010-24).</title>
        <authorList>
            <person name="Mavromatis K."/>
            <person name="Abt B."/>
            <person name="Brambilla E."/>
            <person name="Lapidus A."/>
            <person name="Copeland A."/>
            <person name="Deshpande S."/>
            <person name="Nolan M."/>
            <person name="Lucas S."/>
            <person name="Tice H."/>
            <person name="Cheng J.F."/>
            <person name="Han C."/>
            <person name="Detter J.C."/>
            <person name="Woyke T."/>
            <person name="Goodwin L."/>
            <person name="Pitluck S."/>
            <person name="Held B."/>
            <person name="Brettin T."/>
            <person name="Tapia R."/>
            <person name="Ivanova N."/>
            <person name="Mikhailova N."/>
            <person name="Pati A."/>
            <person name="Liolios K."/>
            <person name="Chen A."/>
            <person name="Palaniappan K."/>
            <person name="Land M."/>
            <person name="Hauser L."/>
            <person name="Chang Y.J."/>
            <person name="Jeffries C.D."/>
            <person name="Rohde M."/>
            <person name="Goker M."/>
            <person name="Bristow J."/>
            <person name="Eisen J.A."/>
            <person name="Markowitz V."/>
            <person name="Hugenholtz P."/>
            <person name="Klenk H.P."/>
            <person name="Kyrpides N.C."/>
        </authorList>
    </citation>
    <scope>NUCLEOTIDE SEQUENCE [LARGE SCALE GENOMIC DNA]</scope>
    <source>
        <strain evidence="3">DSM 45221 / IAM 15411 / JCM 23193 / KCTC 12865</strain>
    </source>
</reference>
<dbReference type="OrthoDB" id="195890at2"/>
<protein>
    <submittedName>
        <fullName evidence="2">DoxX</fullName>
    </submittedName>
</protein>
<organism evidence="2 3">
    <name type="scientific">Coraliomargarita akajimensis (strain DSM 45221 / IAM 15411 / JCM 23193 / KCTC 12865 / 04OKA010-24)</name>
    <dbReference type="NCBI Taxonomy" id="583355"/>
    <lineage>
        <taxon>Bacteria</taxon>
        <taxon>Pseudomonadati</taxon>
        <taxon>Verrucomicrobiota</taxon>
        <taxon>Opitutia</taxon>
        <taxon>Puniceicoccales</taxon>
        <taxon>Coraliomargaritaceae</taxon>
        <taxon>Coraliomargarita</taxon>
    </lineage>
</organism>
<feature type="transmembrane region" description="Helical" evidence="1">
    <location>
        <begin position="93"/>
        <end position="114"/>
    </location>
</feature>
<keyword evidence="1" id="KW-0812">Transmembrane</keyword>
<keyword evidence="3" id="KW-1185">Reference proteome</keyword>
<feature type="transmembrane region" description="Helical" evidence="1">
    <location>
        <begin position="144"/>
        <end position="161"/>
    </location>
</feature>
<dbReference type="Proteomes" id="UP000000925">
    <property type="component" value="Chromosome"/>
</dbReference>
<dbReference type="STRING" id="583355.Caka_2923"/>
<keyword evidence="1" id="KW-1133">Transmembrane helix</keyword>
<evidence type="ECO:0000256" key="1">
    <source>
        <dbReference type="SAM" id="Phobius"/>
    </source>
</evidence>
<dbReference type="KEGG" id="caa:Caka_2923"/>
<gene>
    <name evidence="2" type="ordered locus">Caka_2923</name>
</gene>
<dbReference type="HOGENOM" id="CLU_1552707_0_0_0"/>
<dbReference type="AlphaFoldDB" id="D5ER92"/>
<dbReference type="EMBL" id="CP001998">
    <property type="protein sequence ID" value="ADE55936.1"/>
    <property type="molecule type" value="Genomic_DNA"/>
</dbReference>
<name>D5ER92_CORAD</name>